<evidence type="ECO:0000313" key="2">
    <source>
        <dbReference type="Proteomes" id="UP000734854"/>
    </source>
</evidence>
<evidence type="ECO:0000313" key="1">
    <source>
        <dbReference type="EMBL" id="KAG6518969.1"/>
    </source>
</evidence>
<dbReference type="EMBL" id="JACMSC010000006">
    <property type="protein sequence ID" value="KAG6518969.1"/>
    <property type="molecule type" value="Genomic_DNA"/>
</dbReference>
<sequence length="200" mass="21061">MSLSSSGSPVLPFLPFPSLLHKPRLRCAAVSGNRLGEVSSRMLGGGRVGANHSDSENKAYAGQNGGLEALYDDGFGDVSVKDYFDASRAINKPDGGAPRWFCPVECGAPIKGSPLLLFLPGRWADGVGMGLILHHKSLGKASRIENQDAKDTAIVGLLVDPMEARYLPIEGLAAFNKATADLLLGADNLVIPLVHDPSIT</sequence>
<dbReference type="AlphaFoldDB" id="A0A8J5H8Y1"/>
<organism evidence="1 2">
    <name type="scientific">Zingiber officinale</name>
    <name type="common">Ginger</name>
    <name type="synonym">Amomum zingiber</name>
    <dbReference type="NCBI Taxonomy" id="94328"/>
    <lineage>
        <taxon>Eukaryota</taxon>
        <taxon>Viridiplantae</taxon>
        <taxon>Streptophyta</taxon>
        <taxon>Embryophyta</taxon>
        <taxon>Tracheophyta</taxon>
        <taxon>Spermatophyta</taxon>
        <taxon>Magnoliopsida</taxon>
        <taxon>Liliopsida</taxon>
        <taxon>Zingiberales</taxon>
        <taxon>Zingiberaceae</taxon>
        <taxon>Zingiber</taxon>
    </lineage>
</organism>
<accession>A0A8J5H8Y1</accession>
<protein>
    <submittedName>
        <fullName evidence="1">Uncharacterized protein</fullName>
    </submittedName>
</protein>
<keyword evidence="2" id="KW-1185">Reference proteome</keyword>
<comment type="caution">
    <text evidence="1">The sequence shown here is derived from an EMBL/GenBank/DDBJ whole genome shotgun (WGS) entry which is preliminary data.</text>
</comment>
<proteinExistence type="predicted"/>
<gene>
    <name evidence="1" type="ORF">ZIOFF_022455</name>
</gene>
<name>A0A8J5H8Y1_ZINOF</name>
<reference evidence="1 2" key="1">
    <citation type="submission" date="2020-08" db="EMBL/GenBank/DDBJ databases">
        <title>Plant Genome Project.</title>
        <authorList>
            <person name="Zhang R.-G."/>
        </authorList>
    </citation>
    <scope>NUCLEOTIDE SEQUENCE [LARGE SCALE GENOMIC DNA]</scope>
    <source>
        <tissue evidence="1">Rhizome</tissue>
    </source>
</reference>
<dbReference type="Proteomes" id="UP000734854">
    <property type="component" value="Unassembled WGS sequence"/>
</dbReference>